<sequence length="616" mass="66151">MRRHNLLGPSSSVVTGSTPPPAHHIPRRPRRRRSPGPSSSWSAFFVTVVASASPAESRPFTAQATPPPDFLCPHFGNIPCRNSFSAPTSSLPPQSSVTPVSVAFTQQVPRSASVADKFVQGDDKRWRKTDMWSLYGSTICMASECSAVPISTVQIAESASSSYTSSTFVHSSSTPSLPSGWPTKPKDDNVTTPVIVTLSLVLALCICSIITLCVMWRKKRRLKARSDLEKRARKDSLGDDSDNESEELKHFRSKQRIWAKATARWKANIRHSVRRRRKHAASGPKDTGFRTLVETCQNSQSSASLPRTADSHDSAGYEAVNDISSSLQSHDPVNAHVIHPPSPTSSPTQPPAYLSNSPAVCDDLAYAHCSQNLSPYPNLNDTTPSSSVSGGANPDIEYQESFRAAHVATDDKAVLARIASMASAPPFTDLSSSEELTVSYASVPALDDEFEDLPFGMQVSDTEPGASRSLGTLPPAMSHEHVDVPSYSCDVFPQPSLLPPPPMKALAASMFYEYPSSFEEDYCAEPEAHPSAPPFEVESSAVPSAPPLELDFESGDVGGLLPSAPPLDDEVTARGSSLTAAPREPADRGAESSSSASAMRRAPSPPWSASPPRYLP</sequence>
<gene>
    <name evidence="3" type="ORF">SCP_0105080</name>
</gene>
<keyword evidence="4" id="KW-1185">Reference proteome</keyword>
<dbReference type="OrthoDB" id="2756128at2759"/>
<dbReference type="Proteomes" id="UP000287166">
    <property type="component" value="Unassembled WGS sequence"/>
</dbReference>
<feature type="region of interest" description="Disordered" evidence="1">
    <location>
        <begin position="1"/>
        <end position="38"/>
    </location>
</feature>
<feature type="compositionally biased region" description="Pro residues" evidence="1">
    <location>
        <begin position="603"/>
        <end position="616"/>
    </location>
</feature>
<dbReference type="GeneID" id="38774545"/>
<feature type="compositionally biased region" description="Basic residues" evidence="1">
    <location>
        <begin position="269"/>
        <end position="280"/>
    </location>
</feature>
<protein>
    <submittedName>
        <fullName evidence="3">Uncharacterized protein</fullName>
    </submittedName>
</protein>
<feature type="compositionally biased region" description="Basic residues" evidence="1">
    <location>
        <begin position="24"/>
        <end position="34"/>
    </location>
</feature>
<organism evidence="3 4">
    <name type="scientific">Sparassis crispa</name>
    <dbReference type="NCBI Taxonomy" id="139825"/>
    <lineage>
        <taxon>Eukaryota</taxon>
        <taxon>Fungi</taxon>
        <taxon>Dikarya</taxon>
        <taxon>Basidiomycota</taxon>
        <taxon>Agaricomycotina</taxon>
        <taxon>Agaricomycetes</taxon>
        <taxon>Polyporales</taxon>
        <taxon>Sparassidaceae</taxon>
        <taxon>Sparassis</taxon>
    </lineage>
</organism>
<feature type="transmembrane region" description="Helical" evidence="2">
    <location>
        <begin position="194"/>
        <end position="216"/>
    </location>
</feature>
<dbReference type="InParanoid" id="A0A401G644"/>
<reference evidence="3 4" key="1">
    <citation type="journal article" date="2018" name="Sci. Rep.">
        <title>Genome sequence of the cauliflower mushroom Sparassis crispa (Hanabiratake) and its association with beneficial usage.</title>
        <authorList>
            <person name="Kiyama R."/>
            <person name="Furutani Y."/>
            <person name="Kawaguchi K."/>
            <person name="Nakanishi T."/>
        </authorList>
    </citation>
    <scope>NUCLEOTIDE SEQUENCE [LARGE SCALE GENOMIC DNA]</scope>
</reference>
<accession>A0A401G644</accession>
<dbReference type="EMBL" id="BFAD01000001">
    <property type="protein sequence ID" value="GBE77628.1"/>
    <property type="molecule type" value="Genomic_DNA"/>
</dbReference>
<feature type="region of interest" description="Disordered" evidence="1">
    <location>
        <begin position="227"/>
        <end position="251"/>
    </location>
</feature>
<feature type="compositionally biased region" description="Pro residues" evidence="1">
    <location>
        <begin position="340"/>
        <end position="350"/>
    </location>
</feature>
<feature type="region of interest" description="Disordered" evidence="1">
    <location>
        <begin position="332"/>
        <end position="353"/>
    </location>
</feature>
<feature type="compositionally biased region" description="Low complexity" evidence="1">
    <location>
        <begin position="591"/>
        <end position="602"/>
    </location>
</feature>
<keyword evidence="2" id="KW-1133">Transmembrane helix</keyword>
<evidence type="ECO:0000313" key="3">
    <source>
        <dbReference type="EMBL" id="GBE77628.1"/>
    </source>
</evidence>
<dbReference type="RefSeq" id="XP_027608541.1">
    <property type="nucleotide sequence ID" value="XM_027752740.1"/>
</dbReference>
<keyword evidence="2" id="KW-0812">Transmembrane</keyword>
<evidence type="ECO:0000313" key="4">
    <source>
        <dbReference type="Proteomes" id="UP000287166"/>
    </source>
</evidence>
<feature type="compositionally biased region" description="Low complexity" evidence="1">
    <location>
        <begin position="8"/>
        <end position="17"/>
    </location>
</feature>
<keyword evidence="2" id="KW-0472">Membrane</keyword>
<evidence type="ECO:0000256" key="2">
    <source>
        <dbReference type="SAM" id="Phobius"/>
    </source>
</evidence>
<dbReference type="AlphaFoldDB" id="A0A401G644"/>
<evidence type="ECO:0000256" key="1">
    <source>
        <dbReference type="SAM" id="MobiDB-lite"/>
    </source>
</evidence>
<feature type="compositionally biased region" description="Basic and acidic residues" evidence="1">
    <location>
        <begin position="227"/>
        <end position="237"/>
    </location>
</feature>
<name>A0A401G644_9APHY</name>
<comment type="caution">
    <text evidence="3">The sequence shown here is derived from an EMBL/GenBank/DDBJ whole genome shotgun (WGS) entry which is preliminary data.</text>
</comment>
<feature type="region of interest" description="Disordered" evidence="1">
    <location>
        <begin position="269"/>
        <end position="291"/>
    </location>
</feature>
<feature type="region of interest" description="Disordered" evidence="1">
    <location>
        <begin position="524"/>
        <end position="616"/>
    </location>
</feature>
<proteinExistence type="predicted"/>